<comment type="caution">
    <text evidence="1">The sequence shown here is derived from an EMBL/GenBank/DDBJ whole genome shotgun (WGS) entry which is preliminary data.</text>
</comment>
<evidence type="ECO:0000313" key="2">
    <source>
        <dbReference type="Proteomes" id="UP001281147"/>
    </source>
</evidence>
<gene>
    <name evidence="1" type="ORF">LTR37_009666</name>
</gene>
<sequence>MPPNDQENKPAKAELLKKKDEKTETANGKQDGKKCDRKAEDLNLWDYVEVKKKGTTTLKMIRSKAPGATYFVEETFTGIRDPDDLYEYVSRSHITTGKRKEALEEALAEDGHEDFVVV</sequence>
<protein>
    <submittedName>
        <fullName evidence="1">Uncharacterized protein</fullName>
    </submittedName>
</protein>
<dbReference type="Proteomes" id="UP001281147">
    <property type="component" value="Unassembled WGS sequence"/>
</dbReference>
<evidence type="ECO:0000313" key="1">
    <source>
        <dbReference type="EMBL" id="KAK3711487.1"/>
    </source>
</evidence>
<accession>A0ACC3N7F5</accession>
<keyword evidence="2" id="KW-1185">Reference proteome</keyword>
<reference evidence="1" key="1">
    <citation type="submission" date="2023-07" db="EMBL/GenBank/DDBJ databases">
        <title>Black Yeasts Isolated from many extreme environments.</title>
        <authorList>
            <person name="Coleine C."/>
            <person name="Stajich J.E."/>
            <person name="Selbmann L."/>
        </authorList>
    </citation>
    <scope>NUCLEOTIDE SEQUENCE</scope>
    <source>
        <strain evidence="1">CCFEE 5714</strain>
    </source>
</reference>
<proteinExistence type="predicted"/>
<dbReference type="EMBL" id="JAUTXU010000076">
    <property type="protein sequence ID" value="KAK3711487.1"/>
    <property type="molecule type" value="Genomic_DNA"/>
</dbReference>
<name>A0ACC3N7F5_9PEZI</name>
<organism evidence="1 2">
    <name type="scientific">Vermiconidia calcicola</name>
    <dbReference type="NCBI Taxonomy" id="1690605"/>
    <lineage>
        <taxon>Eukaryota</taxon>
        <taxon>Fungi</taxon>
        <taxon>Dikarya</taxon>
        <taxon>Ascomycota</taxon>
        <taxon>Pezizomycotina</taxon>
        <taxon>Dothideomycetes</taxon>
        <taxon>Dothideomycetidae</taxon>
        <taxon>Mycosphaerellales</taxon>
        <taxon>Extremaceae</taxon>
        <taxon>Vermiconidia</taxon>
    </lineage>
</organism>